<organism evidence="1 2">
    <name type="scientific">Trifolium pratense</name>
    <name type="common">Red clover</name>
    <dbReference type="NCBI Taxonomy" id="57577"/>
    <lineage>
        <taxon>Eukaryota</taxon>
        <taxon>Viridiplantae</taxon>
        <taxon>Streptophyta</taxon>
        <taxon>Embryophyta</taxon>
        <taxon>Tracheophyta</taxon>
        <taxon>Spermatophyta</taxon>
        <taxon>Magnoliopsida</taxon>
        <taxon>eudicotyledons</taxon>
        <taxon>Gunneridae</taxon>
        <taxon>Pentapetalae</taxon>
        <taxon>rosids</taxon>
        <taxon>fabids</taxon>
        <taxon>Fabales</taxon>
        <taxon>Fabaceae</taxon>
        <taxon>Papilionoideae</taxon>
        <taxon>50 kb inversion clade</taxon>
        <taxon>NPAAA clade</taxon>
        <taxon>Hologalegina</taxon>
        <taxon>IRL clade</taxon>
        <taxon>Trifolieae</taxon>
        <taxon>Trifolium</taxon>
    </lineage>
</organism>
<comment type="caution">
    <text evidence="1">The sequence shown here is derived from an EMBL/GenBank/DDBJ whole genome shotgun (WGS) entry which is preliminary data.</text>
</comment>
<dbReference type="EMBL" id="CASHSV030000024">
    <property type="protein sequence ID" value="CAJ2640254.1"/>
    <property type="molecule type" value="Genomic_DNA"/>
</dbReference>
<protein>
    <submittedName>
        <fullName evidence="1">Uncharacterized protein</fullName>
    </submittedName>
</protein>
<keyword evidence="2" id="KW-1185">Reference proteome</keyword>
<proteinExistence type="predicted"/>
<dbReference type="Proteomes" id="UP001177021">
    <property type="component" value="Unassembled WGS sequence"/>
</dbReference>
<gene>
    <name evidence="1" type="ORF">MILVUS5_LOCUS10139</name>
</gene>
<reference evidence="1" key="1">
    <citation type="submission" date="2023-10" db="EMBL/GenBank/DDBJ databases">
        <authorList>
            <person name="Rodriguez Cubillos JULIANA M."/>
            <person name="De Vega J."/>
        </authorList>
    </citation>
    <scope>NUCLEOTIDE SEQUENCE</scope>
</reference>
<evidence type="ECO:0000313" key="1">
    <source>
        <dbReference type="EMBL" id="CAJ2640254.1"/>
    </source>
</evidence>
<accession>A0ACB0J8J6</accession>
<name>A0ACB0J8J6_TRIPR</name>
<sequence length="438" mass="50496">MWIFSNRRRSKFKKRTERKRVRFKDEEEFIDRRRSSRIVASNEKKQQEKERKLTLISERNKNSTKKRCNKSQLISLFKAMQEGRYAHNNESTSMNASPQNNVPDKHVMENVIDFLQRKDQDDLFGEPVNPDTVENYHIIVKEPMDFGTMRAKVHEDMYTSLQQFKRDVLLLCFNAMNAYPETSRHHKVAEDIGCHAVNVFEDLNAQHEILNLDSSSNKERQSKKSHGRQKSASPKFMGGKVSETEKRLMYWPACNRSLNSEFITAPRLNIQLSSINYKDSLLRFVKDCGPIAQKVAAKKLEGLKFQQASNANNLNIVNKSLTIQDSESQQKRSINTISNVVDKNIFINNSYQAFATALMHTSVYDNAEKKINLFGAKISNENGNVSNNSCILNRNMVSKVDNVFNIIRQQNFPASNQNMPIVHPTSMISRPCENSFQS</sequence>
<evidence type="ECO:0000313" key="2">
    <source>
        <dbReference type="Proteomes" id="UP001177021"/>
    </source>
</evidence>